<dbReference type="SUPFAM" id="SSF48264">
    <property type="entry name" value="Cytochrome P450"/>
    <property type="match status" value="1"/>
</dbReference>
<dbReference type="PRINTS" id="PR00463">
    <property type="entry name" value="EP450I"/>
</dbReference>
<evidence type="ECO:0000256" key="1">
    <source>
        <dbReference type="ARBA" id="ARBA00010617"/>
    </source>
</evidence>
<comment type="caution">
    <text evidence="8">The sequence shown here is derived from an EMBL/GenBank/DDBJ whole genome shotgun (WGS) entry which is preliminary data.</text>
</comment>
<evidence type="ECO:0000256" key="5">
    <source>
        <dbReference type="ARBA" id="ARBA00023004"/>
    </source>
</evidence>
<evidence type="ECO:0000256" key="6">
    <source>
        <dbReference type="ARBA" id="ARBA00023033"/>
    </source>
</evidence>
<dbReference type="InterPro" id="IPR036396">
    <property type="entry name" value="Cyt_P450_sf"/>
</dbReference>
<dbReference type="PANTHER" id="PTHR24291">
    <property type="entry name" value="CYTOCHROME P450 FAMILY 4"/>
    <property type="match status" value="1"/>
</dbReference>
<dbReference type="InterPro" id="IPR002401">
    <property type="entry name" value="Cyt_P450_E_grp-I"/>
</dbReference>
<organism evidence="8 9">
    <name type="scientific">Nocardioides cavernae</name>
    <dbReference type="NCBI Taxonomy" id="1921566"/>
    <lineage>
        <taxon>Bacteria</taxon>
        <taxon>Bacillati</taxon>
        <taxon>Actinomycetota</taxon>
        <taxon>Actinomycetes</taxon>
        <taxon>Propionibacteriales</taxon>
        <taxon>Nocardioidaceae</taxon>
        <taxon>Nocardioides</taxon>
    </lineage>
</organism>
<reference evidence="8 9" key="1">
    <citation type="submission" date="2020-09" db="EMBL/GenBank/DDBJ databases">
        <title>novel species in genus Nocardioides.</title>
        <authorList>
            <person name="Zhang G."/>
        </authorList>
    </citation>
    <scope>NUCLEOTIDE SEQUENCE [LARGE SCALE GENOMIC DNA]</scope>
    <source>
        <strain evidence="8 9">KCTC 39551</strain>
    </source>
</reference>
<accession>A0ABR8NG92</accession>
<dbReference type="RefSeq" id="WP_191196977.1">
    <property type="nucleotide sequence ID" value="NZ_JACXYZ010000004.1"/>
</dbReference>
<sequence length="467" mass="50287">MSVATRLQAMQPTDVGVPGPTSWDMARAFRSIRADPLTFLDEVSQHYGDTVSFPVPGAPALLLNDPADVRHVLQTSARSWGKDTVQYAALARVTGPGLLASAEPSWIDHRRLAAPAFHHQRLEAVGDEVAAAARTAIAARLGGPHADAVADGAVVDMAALTHTIGLDAVGRALFSTDLSDQAHDLLAATSEAADLVVRLGRSILPRAEWTPTRTNLRLRSARRRLDAGAAAIIAERRARNARAGGTPHHGDDLLGLLLDSGMGDGEIRDELVTMVIAGHETVAAALAWTLMLLAEHPEAQERVRAELDAHPGPVPLVGHRERLPWTRAVVDEALRLYPPAWAVSRRSDRDDEVGGRQVPAGTLAIISPWLVHRRPDLWPEPEAFRPERFLDGTARTGYLPFGQGPRLCIGREFALGEMVVVLAELLRDHRIEVPGGPGGWVRPVAEAKVAVHPRGGMPLVVRRTGTP</sequence>
<keyword evidence="6 7" id="KW-0503">Monooxygenase</keyword>
<evidence type="ECO:0000256" key="2">
    <source>
        <dbReference type="ARBA" id="ARBA00022617"/>
    </source>
</evidence>
<evidence type="ECO:0000256" key="4">
    <source>
        <dbReference type="ARBA" id="ARBA00023002"/>
    </source>
</evidence>
<proteinExistence type="inferred from homology"/>
<dbReference type="EMBL" id="JACXYZ010000004">
    <property type="protein sequence ID" value="MBD3927143.1"/>
    <property type="molecule type" value="Genomic_DNA"/>
</dbReference>
<keyword evidence="5 7" id="KW-0408">Iron</keyword>
<name>A0ABR8NG92_9ACTN</name>
<dbReference type="PANTHER" id="PTHR24291:SF50">
    <property type="entry name" value="BIFUNCTIONAL ALBAFLAVENONE MONOOXYGENASE_TERPENE SYNTHASE"/>
    <property type="match status" value="1"/>
</dbReference>
<dbReference type="Pfam" id="PF00067">
    <property type="entry name" value="p450"/>
    <property type="match status" value="1"/>
</dbReference>
<dbReference type="PRINTS" id="PR00385">
    <property type="entry name" value="P450"/>
</dbReference>
<evidence type="ECO:0000313" key="9">
    <source>
        <dbReference type="Proteomes" id="UP000618818"/>
    </source>
</evidence>
<keyword evidence="2 7" id="KW-0349">Heme</keyword>
<keyword evidence="9" id="KW-1185">Reference proteome</keyword>
<gene>
    <name evidence="8" type="ORF">IEZ26_21155</name>
</gene>
<dbReference type="InterPro" id="IPR001128">
    <property type="entry name" value="Cyt_P450"/>
</dbReference>
<evidence type="ECO:0000256" key="7">
    <source>
        <dbReference type="RuleBase" id="RU000461"/>
    </source>
</evidence>
<keyword evidence="3 7" id="KW-0479">Metal-binding</keyword>
<keyword evidence="4 7" id="KW-0560">Oxidoreductase</keyword>
<dbReference type="Gene3D" id="1.10.630.10">
    <property type="entry name" value="Cytochrome P450"/>
    <property type="match status" value="1"/>
</dbReference>
<dbReference type="InterPro" id="IPR050196">
    <property type="entry name" value="Cytochrome_P450_Monoox"/>
</dbReference>
<dbReference type="PROSITE" id="PS00086">
    <property type="entry name" value="CYTOCHROME_P450"/>
    <property type="match status" value="1"/>
</dbReference>
<evidence type="ECO:0000256" key="3">
    <source>
        <dbReference type="ARBA" id="ARBA00022723"/>
    </source>
</evidence>
<comment type="similarity">
    <text evidence="1 7">Belongs to the cytochrome P450 family.</text>
</comment>
<dbReference type="InterPro" id="IPR017972">
    <property type="entry name" value="Cyt_P450_CS"/>
</dbReference>
<evidence type="ECO:0000313" key="8">
    <source>
        <dbReference type="EMBL" id="MBD3927143.1"/>
    </source>
</evidence>
<protein>
    <submittedName>
        <fullName evidence="8">Cytochrome P450</fullName>
    </submittedName>
</protein>
<dbReference type="Proteomes" id="UP000618818">
    <property type="component" value="Unassembled WGS sequence"/>
</dbReference>